<dbReference type="PANTHER" id="PTHR44943:SF9">
    <property type="entry name" value="TPR-REPEAT-CONTAINING PROTEIN"/>
    <property type="match status" value="1"/>
</dbReference>
<evidence type="ECO:0000256" key="2">
    <source>
        <dbReference type="ARBA" id="ARBA00022803"/>
    </source>
</evidence>
<keyword evidence="3" id="KW-0793">Thylakoid</keyword>
<keyword evidence="7" id="KW-1185">Reference proteome</keyword>
<keyword evidence="2 4" id="KW-0802">TPR repeat</keyword>
<evidence type="ECO:0000313" key="6">
    <source>
        <dbReference type="EMBL" id="SHO50924.1"/>
    </source>
</evidence>
<dbReference type="AlphaFoldDB" id="A0A1M7YE52"/>
<feature type="transmembrane region" description="Helical" evidence="5">
    <location>
        <begin position="12"/>
        <end position="30"/>
    </location>
</feature>
<evidence type="ECO:0000256" key="1">
    <source>
        <dbReference type="ARBA" id="ARBA00022737"/>
    </source>
</evidence>
<dbReference type="SUPFAM" id="SSF48452">
    <property type="entry name" value="TPR-like"/>
    <property type="match status" value="1"/>
</dbReference>
<feature type="repeat" description="TPR" evidence="4">
    <location>
        <begin position="106"/>
        <end position="139"/>
    </location>
</feature>
<dbReference type="STRING" id="1121416.SAMN02745220_03709"/>
<organism evidence="6 7">
    <name type="scientific">Desulfopila aestuarii DSM 18488</name>
    <dbReference type="NCBI Taxonomy" id="1121416"/>
    <lineage>
        <taxon>Bacteria</taxon>
        <taxon>Pseudomonadati</taxon>
        <taxon>Thermodesulfobacteriota</taxon>
        <taxon>Desulfobulbia</taxon>
        <taxon>Desulfobulbales</taxon>
        <taxon>Desulfocapsaceae</taxon>
        <taxon>Desulfopila</taxon>
    </lineage>
</organism>
<dbReference type="Proteomes" id="UP000184603">
    <property type="component" value="Unassembled WGS sequence"/>
</dbReference>
<dbReference type="InterPro" id="IPR051685">
    <property type="entry name" value="Ycf3/AcsC/BcsC/TPR_MFPF"/>
</dbReference>
<dbReference type="SMART" id="SM00028">
    <property type="entry name" value="TPR"/>
    <property type="match status" value="2"/>
</dbReference>
<evidence type="ECO:0000256" key="5">
    <source>
        <dbReference type="SAM" id="Phobius"/>
    </source>
</evidence>
<evidence type="ECO:0000256" key="4">
    <source>
        <dbReference type="PROSITE-ProRule" id="PRU00339"/>
    </source>
</evidence>
<proteinExistence type="predicted"/>
<keyword evidence="1" id="KW-0677">Repeat</keyword>
<gene>
    <name evidence="6" type="ORF">SAMN02745220_03709</name>
</gene>
<keyword evidence="5" id="KW-0812">Transmembrane</keyword>
<evidence type="ECO:0000256" key="3">
    <source>
        <dbReference type="ARBA" id="ARBA00023078"/>
    </source>
</evidence>
<name>A0A1M7YE52_9BACT</name>
<reference evidence="6 7" key="1">
    <citation type="submission" date="2016-12" db="EMBL/GenBank/DDBJ databases">
        <authorList>
            <person name="Song W.-J."/>
            <person name="Kurnit D.M."/>
        </authorList>
    </citation>
    <scope>NUCLEOTIDE SEQUENCE [LARGE SCALE GENOMIC DNA]</scope>
    <source>
        <strain evidence="6 7">DSM 18488</strain>
    </source>
</reference>
<dbReference type="Gene3D" id="1.25.40.10">
    <property type="entry name" value="Tetratricopeptide repeat domain"/>
    <property type="match status" value="1"/>
</dbReference>
<dbReference type="OrthoDB" id="5338908at2"/>
<evidence type="ECO:0000313" key="7">
    <source>
        <dbReference type="Proteomes" id="UP000184603"/>
    </source>
</evidence>
<keyword evidence="5" id="KW-1133">Transmembrane helix</keyword>
<feature type="repeat" description="TPR" evidence="4">
    <location>
        <begin position="72"/>
        <end position="105"/>
    </location>
</feature>
<sequence length="196" mass="21743">MTENKQKQPYLVFAIIFIVGFVCGVGFAVYKLDAGEGQQTAATSQQKNAEADQMAAAITNLEAAVTAKPDDFQTWVQLGHLYFDTGQPEKAITAYTTSLKYHSGDANLITDLGVMYRQVKQPEKAIEMFEKAQAMDPIHQPSRFNEGIVRFYDLKDTEGAIASWEELLKINPDATAGNGQKIREFVDQIKSGQIKN</sequence>
<protein>
    <submittedName>
        <fullName evidence="6">Tetratricopeptide repeat-containing protein</fullName>
    </submittedName>
</protein>
<dbReference type="PROSITE" id="PS50005">
    <property type="entry name" value="TPR"/>
    <property type="match status" value="2"/>
</dbReference>
<keyword evidence="5" id="KW-0472">Membrane</keyword>
<dbReference type="InterPro" id="IPR019734">
    <property type="entry name" value="TPR_rpt"/>
</dbReference>
<dbReference type="InterPro" id="IPR011990">
    <property type="entry name" value="TPR-like_helical_dom_sf"/>
</dbReference>
<dbReference type="RefSeq" id="WP_073615161.1">
    <property type="nucleotide sequence ID" value="NZ_FRFE01000021.1"/>
</dbReference>
<dbReference type="PANTHER" id="PTHR44943">
    <property type="entry name" value="CELLULOSE SYNTHASE OPERON PROTEIN C"/>
    <property type="match status" value="1"/>
</dbReference>
<dbReference type="EMBL" id="FRFE01000021">
    <property type="protein sequence ID" value="SHO50924.1"/>
    <property type="molecule type" value="Genomic_DNA"/>
</dbReference>
<dbReference type="Pfam" id="PF13424">
    <property type="entry name" value="TPR_12"/>
    <property type="match status" value="1"/>
</dbReference>
<accession>A0A1M7YE52</accession>